<dbReference type="Proteomes" id="UP001381693">
    <property type="component" value="Unassembled WGS sequence"/>
</dbReference>
<keyword evidence="2" id="KW-1185">Reference proteome</keyword>
<name>A0AAN9AA55_HALRR</name>
<dbReference type="AlphaFoldDB" id="A0AAN9AA55"/>
<sequence>MEYIFAVRPQVAAEYKCTKRVRTLQRKFLMELIKKSSVRNTMLHYHKHIMKLIVFNISRNKGQVEV</sequence>
<protein>
    <submittedName>
        <fullName evidence="1">Uncharacterized protein</fullName>
    </submittedName>
</protein>
<dbReference type="EMBL" id="JAXCGZ010006182">
    <property type="protein sequence ID" value="KAK7080019.1"/>
    <property type="molecule type" value="Genomic_DNA"/>
</dbReference>
<evidence type="ECO:0000313" key="2">
    <source>
        <dbReference type="Proteomes" id="UP001381693"/>
    </source>
</evidence>
<evidence type="ECO:0000313" key="1">
    <source>
        <dbReference type="EMBL" id="KAK7080019.1"/>
    </source>
</evidence>
<reference evidence="1 2" key="1">
    <citation type="submission" date="2023-11" db="EMBL/GenBank/DDBJ databases">
        <title>Halocaridina rubra genome assembly.</title>
        <authorList>
            <person name="Smith C."/>
        </authorList>
    </citation>
    <scope>NUCLEOTIDE SEQUENCE [LARGE SCALE GENOMIC DNA]</scope>
    <source>
        <strain evidence="1">EP-1</strain>
        <tissue evidence="1">Whole</tissue>
    </source>
</reference>
<comment type="caution">
    <text evidence="1">The sequence shown here is derived from an EMBL/GenBank/DDBJ whole genome shotgun (WGS) entry which is preliminary data.</text>
</comment>
<feature type="non-terminal residue" evidence="1">
    <location>
        <position position="66"/>
    </location>
</feature>
<accession>A0AAN9AA55</accession>
<gene>
    <name evidence="1" type="ORF">SK128_001462</name>
</gene>
<organism evidence="1 2">
    <name type="scientific">Halocaridina rubra</name>
    <name type="common">Hawaiian red shrimp</name>
    <dbReference type="NCBI Taxonomy" id="373956"/>
    <lineage>
        <taxon>Eukaryota</taxon>
        <taxon>Metazoa</taxon>
        <taxon>Ecdysozoa</taxon>
        <taxon>Arthropoda</taxon>
        <taxon>Crustacea</taxon>
        <taxon>Multicrustacea</taxon>
        <taxon>Malacostraca</taxon>
        <taxon>Eumalacostraca</taxon>
        <taxon>Eucarida</taxon>
        <taxon>Decapoda</taxon>
        <taxon>Pleocyemata</taxon>
        <taxon>Caridea</taxon>
        <taxon>Atyoidea</taxon>
        <taxon>Atyidae</taxon>
        <taxon>Halocaridina</taxon>
    </lineage>
</organism>
<proteinExistence type="predicted"/>